<dbReference type="EMBL" id="LAZR01061778">
    <property type="protein sequence ID" value="KKK62888.1"/>
    <property type="molecule type" value="Genomic_DNA"/>
</dbReference>
<evidence type="ECO:0000259" key="6">
    <source>
        <dbReference type="PROSITE" id="PS51722"/>
    </source>
</evidence>
<dbReference type="InterPro" id="IPR015760">
    <property type="entry name" value="TIF_IF2"/>
</dbReference>
<dbReference type="Pfam" id="PF22042">
    <property type="entry name" value="EF-G_D2"/>
    <property type="match status" value="1"/>
</dbReference>
<dbReference type="GO" id="GO:0003924">
    <property type="term" value="F:GTPase activity"/>
    <property type="evidence" value="ECO:0007669"/>
    <property type="project" value="InterPro"/>
</dbReference>
<reference evidence="7" key="1">
    <citation type="journal article" date="2015" name="Nature">
        <title>Complex archaea that bridge the gap between prokaryotes and eukaryotes.</title>
        <authorList>
            <person name="Spang A."/>
            <person name="Saw J.H."/>
            <person name="Jorgensen S.L."/>
            <person name="Zaremba-Niedzwiedzka K."/>
            <person name="Martijn J."/>
            <person name="Lind A.E."/>
            <person name="van Eijk R."/>
            <person name="Schleper C."/>
            <person name="Guy L."/>
            <person name="Ettema T.J."/>
        </authorList>
    </citation>
    <scope>NUCLEOTIDE SEQUENCE</scope>
</reference>
<protein>
    <recommendedName>
        <fullName evidence="6">Tr-type G domain-containing protein</fullName>
    </recommendedName>
</protein>
<evidence type="ECO:0000256" key="4">
    <source>
        <dbReference type="ARBA" id="ARBA00022917"/>
    </source>
</evidence>
<accession>A0A0F8X1V8</accession>
<keyword evidence="2" id="KW-0396">Initiation factor</keyword>
<evidence type="ECO:0000256" key="1">
    <source>
        <dbReference type="ARBA" id="ARBA00007733"/>
    </source>
</evidence>
<sequence length="365" mass="39673">SSAIMVRSGQIITKLMSQGVMAAANQVIDTEVAEMIALEFGTELTVELQKSVQEQIEEEFTAMERKSLEKRPPIITMLGHVDHGKTSLLDKIRSTSVAEGEAGGITQHIGSYLVEWKGKKVTFLDTPGHEAFTSMRARGANMTDVVVLVVAADDGLMPQTIEAIHHAKAANVEMIIALNKIDLPGTDINRIYGQLAEHELTPSEWGGNTEIVKTSAITGEGIEDLIEHLDYIADLKEYKADTKVPANGWVIESKMTTTQGAVATLLVKEGQLNKGDVIMAGSGYGRVRTMRNSIGRTIKKASSSMAVEVVGLNEAPQAGDKFFCLKDINRAKTAAEDNKARQREKTLAKRSHITLENLFSQIEAG</sequence>
<comment type="similarity">
    <text evidence="1">Belongs to the TRAFAC class translation factor GTPase superfamily. Classic translation factor GTPase family. IF-2 subfamily.</text>
</comment>
<dbReference type="InterPro" id="IPR044145">
    <property type="entry name" value="IF2_II"/>
</dbReference>
<dbReference type="InterPro" id="IPR000795">
    <property type="entry name" value="T_Tr_GTP-bd_dom"/>
</dbReference>
<dbReference type="InterPro" id="IPR006847">
    <property type="entry name" value="IF2_N"/>
</dbReference>
<proteinExistence type="inferred from homology"/>
<dbReference type="GO" id="GO:0005525">
    <property type="term" value="F:GTP binding"/>
    <property type="evidence" value="ECO:0007669"/>
    <property type="project" value="UniProtKB-KW"/>
</dbReference>
<dbReference type="GO" id="GO:0005829">
    <property type="term" value="C:cytosol"/>
    <property type="evidence" value="ECO:0007669"/>
    <property type="project" value="TreeGrafter"/>
</dbReference>
<feature type="non-terminal residue" evidence="7">
    <location>
        <position position="1"/>
    </location>
</feature>
<dbReference type="CDD" id="cd01887">
    <property type="entry name" value="IF2_eIF5B"/>
    <property type="match status" value="1"/>
</dbReference>
<dbReference type="Gene3D" id="2.40.30.10">
    <property type="entry name" value="Translation factors"/>
    <property type="match status" value="1"/>
</dbReference>
<dbReference type="CDD" id="cd03702">
    <property type="entry name" value="IF2_mtIF2_II"/>
    <property type="match status" value="1"/>
</dbReference>
<dbReference type="InterPro" id="IPR027417">
    <property type="entry name" value="P-loop_NTPase"/>
</dbReference>
<dbReference type="FunFam" id="3.40.50.300:FF:000019">
    <property type="entry name" value="Translation initiation factor IF-2"/>
    <property type="match status" value="1"/>
</dbReference>
<keyword evidence="3" id="KW-0547">Nucleotide-binding</keyword>
<dbReference type="PROSITE" id="PS51722">
    <property type="entry name" value="G_TR_2"/>
    <property type="match status" value="1"/>
</dbReference>
<evidence type="ECO:0000256" key="2">
    <source>
        <dbReference type="ARBA" id="ARBA00022540"/>
    </source>
</evidence>
<dbReference type="Pfam" id="PF04760">
    <property type="entry name" value="IF2_N"/>
    <property type="match status" value="1"/>
</dbReference>
<gene>
    <name evidence="7" type="ORF">LCGC14_2999830</name>
</gene>
<feature type="non-terminal residue" evidence="7">
    <location>
        <position position="365"/>
    </location>
</feature>
<dbReference type="SUPFAM" id="SSF52540">
    <property type="entry name" value="P-loop containing nucleoside triphosphate hydrolases"/>
    <property type="match status" value="1"/>
</dbReference>
<dbReference type="NCBIfam" id="TIGR00231">
    <property type="entry name" value="small_GTP"/>
    <property type="match status" value="1"/>
</dbReference>
<name>A0A0F8X1V8_9ZZZZ</name>
<dbReference type="NCBIfam" id="TIGR00487">
    <property type="entry name" value="IF-2"/>
    <property type="match status" value="1"/>
</dbReference>
<keyword evidence="5" id="KW-0342">GTP-binding</keyword>
<dbReference type="Gene3D" id="3.40.50.300">
    <property type="entry name" value="P-loop containing nucleotide triphosphate hydrolases"/>
    <property type="match status" value="1"/>
</dbReference>
<dbReference type="AlphaFoldDB" id="A0A0F8X1V8"/>
<evidence type="ECO:0000313" key="7">
    <source>
        <dbReference type="EMBL" id="KKK62888.1"/>
    </source>
</evidence>
<dbReference type="InterPro" id="IPR053905">
    <property type="entry name" value="EF-G-like_DII"/>
</dbReference>
<evidence type="ECO:0000256" key="5">
    <source>
        <dbReference type="ARBA" id="ARBA00023134"/>
    </source>
</evidence>
<dbReference type="Pfam" id="PF00009">
    <property type="entry name" value="GTP_EFTU"/>
    <property type="match status" value="1"/>
</dbReference>
<dbReference type="PANTHER" id="PTHR43381:SF5">
    <property type="entry name" value="TR-TYPE G DOMAIN-CONTAINING PROTEIN"/>
    <property type="match status" value="1"/>
</dbReference>
<dbReference type="PANTHER" id="PTHR43381">
    <property type="entry name" value="TRANSLATION INITIATION FACTOR IF-2-RELATED"/>
    <property type="match status" value="1"/>
</dbReference>
<organism evidence="7">
    <name type="scientific">marine sediment metagenome</name>
    <dbReference type="NCBI Taxonomy" id="412755"/>
    <lineage>
        <taxon>unclassified sequences</taxon>
        <taxon>metagenomes</taxon>
        <taxon>ecological metagenomes</taxon>
    </lineage>
</organism>
<dbReference type="InterPro" id="IPR000178">
    <property type="entry name" value="TF_IF2_bacterial-like"/>
</dbReference>
<dbReference type="GO" id="GO:0003743">
    <property type="term" value="F:translation initiation factor activity"/>
    <property type="evidence" value="ECO:0007669"/>
    <property type="project" value="UniProtKB-KW"/>
</dbReference>
<dbReference type="InterPro" id="IPR009000">
    <property type="entry name" value="Transl_B-barrel_sf"/>
</dbReference>
<dbReference type="FunFam" id="2.40.30.10:FF:000054">
    <property type="entry name" value="Translation initiation factor IF-2"/>
    <property type="match status" value="1"/>
</dbReference>
<feature type="domain" description="Tr-type G" evidence="6">
    <location>
        <begin position="70"/>
        <end position="239"/>
    </location>
</feature>
<dbReference type="InterPro" id="IPR005225">
    <property type="entry name" value="Small_GTP-bd"/>
</dbReference>
<evidence type="ECO:0000256" key="3">
    <source>
        <dbReference type="ARBA" id="ARBA00022741"/>
    </source>
</evidence>
<keyword evidence="4" id="KW-0648">Protein biosynthesis</keyword>
<dbReference type="SUPFAM" id="SSF50447">
    <property type="entry name" value="Translation proteins"/>
    <property type="match status" value="1"/>
</dbReference>
<comment type="caution">
    <text evidence="7">The sequence shown here is derived from an EMBL/GenBank/DDBJ whole genome shotgun (WGS) entry which is preliminary data.</text>
</comment>